<evidence type="ECO:0000259" key="4">
    <source>
        <dbReference type="Pfam" id="PF00881"/>
    </source>
</evidence>
<evidence type="ECO:0000256" key="1">
    <source>
        <dbReference type="ARBA" id="ARBA00022630"/>
    </source>
</evidence>
<dbReference type="InterPro" id="IPR050627">
    <property type="entry name" value="Nitroreductase/BluB"/>
</dbReference>
<dbReference type="EMBL" id="CM001555">
    <property type="protein sequence ID" value="EJG08060.1"/>
    <property type="molecule type" value="Genomic_DNA"/>
</dbReference>
<dbReference type="Gene3D" id="3.40.109.10">
    <property type="entry name" value="NADH Oxidase"/>
    <property type="match status" value="1"/>
</dbReference>
<dbReference type="HOGENOM" id="CLU_070764_7_3_2"/>
<sequence>MSTDTIEAIMTRRSVRAYTAEPIGDEEIESLLRAAMQAPSAVNEQPWEFVVIRDRALLDQVPAFSPYASMAKKAPLGILVCADTRRLAIEGFWPQDCAAATENLLLAAHVLGLGAVWTGAYPMKDRVDGFARLCRLPEGVVPFCFVVVGRPAHRTAPANRFLPARVHENLW</sequence>
<reference evidence="5 6" key="1">
    <citation type="submission" date="2011-08" db="EMBL/GenBank/DDBJ databases">
        <title>The complete genome of Methanofollis liminatans DSM 4140.</title>
        <authorList>
            <consortium name="US DOE Joint Genome Institute (JGI-PGF)"/>
            <person name="Lucas S."/>
            <person name="Han J."/>
            <person name="Lapidus A."/>
            <person name="Bruce D."/>
            <person name="Goodwin L."/>
            <person name="Pitluck S."/>
            <person name="Peters L."/>
            <person name="Kyrpides N."/>
            <person name="Mavromatis K."/>
            <person name="Ivanova N."/>
            <person name="Mikhailova N."/>
            <person name="Lu M."/>
            <person name="Detter J.C."/>
            <person name="Tapia R."/>
            <person name="Han C."/>
            <person name="Land M."/>
            <person name="Hauser L."/>
            <person name="Markowitz V."/>
            <person name="Cheng J.-F."/>
            <person name="Hugenholtz P."/>
            <person name="Woyke T."/>
            <person name="Wu D."/>
            <person name="Spring S."/>
            <person name="Schuler E."/>
            <person name="Brambilla E."/>
            <person name="Klenk H.-P."/>
            <person name="Eisen J.A."/>
        </authorList>
    </citation>
    <scope>NUCLEOTIDE SEQUENCE [LARGE SCALE GENOMIC DNA]</scope>
    <source>
        <strain evidence="5 6">DSM 4140</strain>
    </source>
</reference>
<dbReference type="RefSeq" id="WP_004040226.1">
    <property type="nucleotide sequence ID" value="NZ_CM001555.1"/>
</dbReference>
<keyword evidence="1" id="KW-0285">Flavoprotein</keyword>
<keyword evidence="2" id="KW-0288">FMN</keyword>
<keyword evidence="6" id="KW-1185">Reference proteome</keyword>
<dbReference type="Proteomes" id="UP000005095">
    <property type="component" value="Chromosome"/>
</dbReference>
<dbReference type="PANTHER" id="PTHR23026:SF90">
    <property type="entry name" value="IODOTYROSINE DEIODINASE 1"/>
    <property type="match status" value="1"/>
</dbReference>
<evidence type="ECO:0000256" key="2">
    <source>
        <dbReference type="ARBA" id="ARBA00022643"/>
    </source>
</evidence>
<protein>
    <submittedName>
        <fullName evidence="5">Nitroreductase</fullName>
    </submittedName>
</protein>
<keyword evidence="3" id="KW-0560">Oxidoreductase</keyword>
<name>J1L5I6_9EURY</name>
<evidence type="ECO:0000313" key="5">
    <source>
        <dbReference type="EMBL" id="EJG08060.1"/>
    </source>
</evidence>
<dbReference type="SUPFAM" id="SSF55469">
    <property type="entry name" value="FMN-dependent nitroreductase-like"/>
    <property type="match status" value="1"/>
</dbReference>
<dbReference type="OrthoDB" id="105365at2157"/>
<dbReference type="PANTHER" id="PTHR23026">
    <property type="entry name" value="NADPH NITROREDUCTASE"/>
    <property type="match status" value="1"/>
</dbReference>
<dbReference type="GO" id="GO:0016491">
    <property type="term" value="F:oxidoreductase activity"/>
    <property type="evidence" value="ECO:0007669"/>
    <property type="project" value="UniProtKB-KW"/>
</dbReference>
<dbReference type="InterPro" id="IPR000415">
    <property type="entry name" value="Nitroreductase-like"/>
</dbReference>
<evidence type="ECO:0000256" key="3">
    <source>
        <dbReference type="ARBA" id="ARBA00023002"/>
    </source>
</evidence>
<dbReference type="CDD" id="cd02150">
    <property type="entry name" value="nitroreductase"/>
    <property type="match status" value="1"/>
</dbReference>
<gene>
    <name evidence="5" type="ORF">Metli_2119</name>
</gene>
<feature type="domain" description="Nitroreductase" evidence="4">
    <location>
        <begin position="9"/>
        <end position="60"/>
    </location>
</feature>
<organism evidence="5 6">
    <name type="scientific">Methanofollis liminatans DSM 4140</name>
    <dbReference type="NCBI Taxonomy" id="28892"/>
    <lineage>
        <taxon>Archaea</taxon>
        <taxon>Methanobacteriati</taxon>
        <taxon>Methanobacteriota</taxon>
        <taxon>Stenosarchaea group</taxon>
        <taxon>Methanomicrobia</taxon>
        <taxon>Methanomicrobiales</taxon>
        <taxon>Methanomicrobiaceae</taxon>
        <taxon>Methanofollis</taxon>
    </lineage>
</organism>
<dbReference type="AlphaFoldDB" id="J1L5I6"/>
<proteinExistence type="predicted"/>
<accession>J1L5I6</accession>
<dbReference type="InterPro" id="IPR029479">
    <property type="entry name" value="Nitroreductase"/>
</dbReference>
<dbReference type="STRING" id="28892.Metli_2119"/>
<evidence type="ECO:0000313" key="6">
    <source>
        <dbReference type="Proteomes" id="UP000005095"/>
    </source>
</evidence>
<feature type="domain" description="Nitroreductase" evidence="4">
    <location>
        <begin position="70"/>
        <end position="150"/>
    </location>
</feature>
<dbReference type="Pfam" id="PF00881">
    <property type="entry name" value="Nitroreductase"/>
    <property type="match status" value="2"/>
</dbReference>